<evidence type="ECO:0000256" key="4">
    <source>
        <dbReference type="ARBA" id="ARBA00022989"/>
    </source>
</evidence>
<keyword evidence="5" id="KW-0472">Membrane</keyword>
<dbReference type="PANTHER" id="PTHR11266:SF50">
    <property type="entry name" value="VACUOLAR MEMBRANE PROTEIN YOR292C"/>
    <property type="match status" value="1"/>
</dbReference>
<dbReference type="Pfam" id="PF04117">
    <property type="entry name" value="Mpv17_PMP22"/>
    <property type="match status" value="1"/>
</dbReference>
<dbReference type="EMBL" id="KV722330">
    <property type="protein sequence ID" value="OCH96583.1"/>
    <property type="molecule type" value="Genomic_DNA"/>
</dbReference>
<reference evidence="7 8" key="1">
    <citation type="submission" date="2016-07" db="EMBL/GenBank/DDBJ databases">
        <title>Draft genome of the white-rot fungus Obba rivulosa 3A-2.</title>
        <authorList>
            <consortium name="DOE Joint Genome Institute"/>
            <person name="Miettinen O."/>
            <person name="Riley R."/>
            <person name="Acob R."/>
            <person name="Barry K."/>
            <person name="Cullen D."/>
            <person name="De Vries R."/>
            <person name="Hainaut M."/>
            <person name="Hatakka A."/>
            <person name="Henrissat B."/>
            <person name="Hilden K."/>
            <person name="Kuo R."/>
            <person name="Labutti K."/>
            <person name="Lipzen A."/>
            <person name="Makela M.R."/>
            <person name="Sandor L."/>
            <person name="Spatafora J.W."/>
            <person name="Grigoriev I.V."/>
            <person name="Hibbett D.S."/>
        </authorList>
    </citation>
    <scope>NUCLEOTIDE SEQUENCE [LARGE SCALE GENOMIC DNA]</scope>
    <source>
        <strain evidence="7 8">3A-2</strain>
    </source>
</reference>
<dbReference type="PANTHER" id="PTHR11266">
    <property type="entry name" value="PEROXISOMAL MEMBRANE PROTEIN 2, PXMP2 MPV17"/>
    <property type="match status" value="1"/>
</dbReference>
<evidence type="ECO:0000256" key="1">
    <source>
        <dbReference type="ARBA" id="ARBA00004141"/>
    </source>
</evidence>
<protein>
    <submittedName>
        <fullName evidence="7">Uncharacterized protein</fullName>
    </submittedName>
</protein>
<organism evidence="7 8">
    <name type="scientific">Obba rivulosa</name>
    <dbReference type="NCBI Taxonomy" id="1052685"/>
    <lineage>
        <taxon>Eukaryota</taxon>
        <taxon>Fungi</taxon>
        <taxon>Dikarya</taxon>
        <taxon>Basidiomycota</taxon>
        <taxon>Agaricomycotina</taxon>
        <taxon>Agaricomycetes</taxon>
        <taxon>Polyporales</taxon>
        <taxon>Gelatoporiaceae</taxon>
        <taxon>Obba</taxon>
    </lineage>
</organism>
<name>A0A8E2DVE4_9APHY</name>
<keyword evidence="4" id="KW-1133">Transmembrane helix</keyword>
<proteinExistence type="inferred from homology"/>
<comment type="subcellular location">
    <subcellularLocation>
        <location evidence="1">Membrane</location>
        <topology evidence="1">Multi-pass membrane protein</topology>
    </subcellularLocation>
</comment>
<evidence type="ECO:0000256" key="6">
    <source>
        <dbReference type="RuleBase" id="RU363053"/>
    </source>
</evidence>
<evidence type="ECO:0000256" key="3">
    <source>
        <dbReference type="ARBA" id="ARBA00022692"/>
    </source>
</evidence>
<evidence type="ECO:0000256" key="2">
    <source>
        <dbReference type="ARBA" id="ARBA00006824"/>
    </source>
</evidence>
<gene>
    <name evidence="7" type="ORF">OBBRIDRAFT_717993</name>
</gene>
<evidence type="ECO:0000313" key="7">
    <source>
        <dbReference type="EMBL" id="OCH96583.1"/>
    </source>
</evidence>
<sequence length="214" mass="24002">MASIALARAYQQSFDSHPYGTLAFTNGVLGAVGDAVAQLVEIMVGTSRRNHDYVGPQYDIPRTLRFFTFGVGMGPIIGRWNFFLERHFPLRLQGSSSLTPRVSASALAKRVAADQLFMAPIGLALFISSMGVMEGRDLPHIRAKFKDMYTPALIANWQVWPLVQFVNFRYMPLPYRVPFQSGVGVAWTLYLSILNSKEDQKQDHADAMRKTLNQ</sequence>
<keyword evidence="8" id="KW-1185">Reference proteome</keyword>
<dbReference type="Proteomes" id="UP000250043">
    <property type="component" value="Unassembled WGS sequence"/>
</dbReference>
<accession>A0A8E2DVE4</accession>
<dbReference type="GO" id="GO:0005739">
    <property type="term" value="C:mitochondrion"/>
    <property type="evidence" value="ECO:0007669"/>
    <property type="project" value="TreeGrafter"/>
</dbReference>
<keyword evidence="3" id="KW-0812">Transmembrane</keyword>
<dbReference type="GO" id="GO:0016020">
    <property type="term" value="C:membrane"/>
    <property type="evidence" value="ECO:0007669"/>
    <property type="project" value="UniProtKB-SubCell"/>
</dbReference>
<dbReference type="OrthoDB" id="10267969at2759"/>
<dbReference type="InterPro" id="IPR007248">
    <property type="entry name" value="Mpv17_PMP22"/>
</dbReference>
<evidence type="ECO:0000256" key="5">
    <source>
        <dbReference type="ARBA" id="ARBA00023136"/>
    </source>
</evidence>
<comment type="similarity">
    <text evidence="2 6">Belongs to the peroxisomal membrane protein PXMP2/4 family.</text>
</comment>
<dbReference type="AlphaFoldDB" id="A0A8E2DVE4"/>
<evidence type="ECO:0000313" key="8">
    <source>
        <dbReference type="Proteomes" id="UP000250043"/>
    </source>
</evidence>